<dbReference type="PANTHER" id="PTHR43266">
    <property type="entry name" value="MACROLIDE-EFFLUX PROTEIN"/>
    <property type="match status" value="1"/>
</dbReference>
<dbReference type="SUPFAM" id="SSF69593">
    <property type="entry name" value="Glycerol-3-phosphate (1)-acyltransferase"/>
    <property type="match status" value="1"/>
</dbReference>
<keyword evidence="10" id="KW-1185">Reference proteome</keyword>
<dbReference type="InterPro" id="IPR002123">
    <property type="entry name" value="Plipid/glycerol_acylTrfase"/>
</dbReference>
<dbReference type="AlphaFoldDB" id="A0A975GEM4"/>
<dbReference type="CDD" id="cd06173">
    <property type="entry name" value="MFS_MefA_like"/>
    <property type="match status" value="1"/>
</dbReference>
<keyword evidence="5 7" id="KW-1133">Transmembrane helix</keyword>
<feature type="transmembrane region" description="Helical" evidence="7">
    <location>
        <begin position="378"/>
        <end position="404"/>
    </location>
</feature>
<sequence length="633" mass="70527">MKNTMQDKEQGKNQFALLNTKRFGPFFWTQFFGAFNDNVFKNALLILLAYQSASMVDIDSNTLMNIAAGLFILPFFLFSATAGQIADKYEKSMLIRRIKFMEIIIMLCAAGAFYLKNIYMLLFLLFLMGTQSTFFGPLKYSIIPQHLKKDEIVGGNALVSMGTFISILLGTMAGGILIQHGDYAVGFIVCAIALAGWLVSIKIPKACSLSPEIKLDFNPFTQIWKTVGYARYLHSVFLSVLGISWFWFLGSAYLTQIPNFTKLVLKGNESVVTLLLTMFSIGIGAGSLFCEKLSGRKVELGLVPLGSIGLSIFGIDLFLAYDPPEIKTLMGISAFMQTPGSFRVLADLVLIGIFGGFYIVPLNAFIQTRTRAEYRARVIAANNILNSLFMVLSALTGIVLLGIMKIGIPKFFLVVAILNALVAVYIYTVVPEFTMRFLIWILTHTMYRVKHKGLENIPDEGPAVLVCNHVSFVDGLIIAGACRRPIRFVMFEPIYRLPILNFIFRTGKAIPITSQKTDPETFNKAFEMISQTLEEGELICIFPEGKLTTDGEIDIFKPGIERVIKQNPVQVVPLALRGLWGSFFSRKYGASMKKPFKRFCSKIELFAGEPVMPEAVTAGKLQKIVQELRGDRC</sequence>
<evidence type="ECO:0000259" key="8">
    <source>
        <dbReference type="SMART" id="SM00563"/>
    </source>
</evidence>
<evidence type="ECO:0000313" key="10">
    <source>
        <dbReference type="Proteomes" id="UP000663720"/>
    </source>
</evidence>
<dbReference type="Pfam" id="PF07690">
    <property type="entry name" value="MFS_1"/>
    <property type="match status" value="1"/>
</dbReference>
<keyword evidence="9" id="KW-0012">Acyltransferase</keyword>
<dbReference type="GO" id="GO:0016746">
    <property type="term" value="F:acyltransferase activity"/>
    <property type="evidence" value="ECO:0007669"/>
    <property type="project" value="UniProtKB-KW"/>
</dbReference>
<comment type="subcellular location">
    <subcellularLocation>
        <location evidence="1">Cell membrane</location>
        <topology evidence="1">Multi-pass membrane protein</topology>
    </subcellularLocation>
</comment>
<evidence type="ECO:0000313" key="9">
    <source>
        <dbReference type="EMBL" id="QTA78285.1"/>
    </source>
</evidence>
<dbReference type="InterPro" id="IPR036259">
    <property type="entry name" value="MFS_trans_sf"/>
</dbReference>
<organism evidence="9 10">
    <name type="scientific">Desulfonema limicola</name>
    <dbReference type="NCBI Taxonomy" id="45656"/>
    <lineage>
        <taxon>Bacteria</taxon>
        <taxon>Pseudomonadati</taxon>
        <taxon>Thermodesulfobacteriota</taxon>
        <taxon>Desulfobacteria</taxon>
        <taxon>Desulfobacterales</taxon>
        <taxon>Desulfococcaceae</taxon>
        <taxon>Desulfonema</taxon>
    </lineage>
</organism>
<proteinExistence type="predicted"/>
<dbReference type="SUPFAM" id="SSF103473">
    <property type="entry name" value="MFS general substrate transporter"/>
    <property type="match status" value="1"/>
</dbReference>
<dbReference type="SMART" id="SM00563">
    <property type="entry name" value="PlsC"/>
    <property type="match status" value="1"/>
</dbReference>
<feature type="transmembrane region" description="Helical" evidence="7">
    <location>
        <begin position="152"/>
        <end position="177"/>
    </location>
</feature>
<evidence type="ECO:0000256" key="4">
    <source>
        <dbReference type="ARBA" id="ARBA00022692"/>
    </source>
</evidence>
<keyword evidence="6 7" id="KW-0472">Membrane</keyword>
<dbReference type="InterPro" id="IPR011701">
    <property type="entry name" value="MFS"/>
</dbReference>
<dbReference type="InterPro" id="IPR022324">
    <property type="entry name" value="Bacilysin_exporter_BacE_put"/>
</dbReference>
<dbReference type="PRINTS" id="PR01988">
    <property type="entry name" value="EXPORTERBACE"/>
</dbReference>
<evidence type="ECO:0000256" key="2">
    <source>
        <dbReference type="ARBA" id="ARBA00022448"/>
    </source>
</evidence>
<evidence type="ECO:0000256" key="6">
    <source>
        <dbReference type="ARBA" id="ARBA00023136"/>
    </source>
</evidence>
<evidence type="ECO:0000256" key="7">
    <source>
        <dbReference type="SAM" id="Phobius"/>
    </source>
</evidence>
<dbReference type="Gene3D" id="1.20.1250.20">
    <property type="entry name" value="MFS general substrate transporter like domains"/>
    <property type="match status" value="1"/>
</dbReference>
<dbReference type="GO" id="GO:0005886">
    <property type="term" value="C:plasma membrane"/>
    <property type="evidence" value="ECO:0007669"/>
    <property type="project" value="UniProtKB-SubCell"/>
</dbReference>
<keyword evidence="4 7" id="KW-0812">Transmembrane</keyword>
<feature type="transmembrane region" description="Helical" evidence="7">
    <location>
        <begin position="302"/>
        <end position="321"/>
    </location>
</feature>
<feature type="transmembrane region" description="Helical" evidence="7">
    <location>
        <begin position="341"/>
        <end position="366"/>
    </location>
</feature>
<keyword evidence="3" id="KW-1003">Cell membrane</keyword>
<feature type="transmembrane region" description="Helical" evidence="7">
    <location>
        <begin position="183"/>
        <end position="201"/>
    </location>
</feature>
<feature type="transmembrane region" description="Helical" evidence="7">
    <location>
        <begin position="410"/>
        <end position="430"/>
    </location>
</feature>
<feature type="transmembrane region" description="Helical" evidence="7">
    <location>
        <begin position="98"/>
        <end position="115"/>
    </location>
</feature>
<feature type="domain" description="Phospholipid/glycerol acyltransferase" evidence="8">
    <location>
        <begin position="463"/>
        <end position="579"/>
    </location>
</feature>
<reference evidence="9" key="1">
    <citation type="journal article" date="2021" name="Microb. Physiol.">
        <title>Proteogenomic Insights into the Physiology of Marine, Sulfate-Reducing, Filamentous Desulfonema limicola and Desulfonema magnum.</title>
        <authorList>
            <person name="Schnaars V."/>
            <person name="Wohlbrand L."/>
            <person name="Scheve S."/>
            <person name="Hinrichs C."/>
            <person name="Reinhardt R."/>
            <person name="Rabus R."/>
        </authorList>
    </citation>
    <scope>NUCLEOTIDE SEQUENCE</scope>
    <source>
        <strain evidence="9">5ac10</strain>
    </source>
</reference>
<dbReference type="PANTHER" id="PTHR43266:SF2">
    <property type="entry name" value="MAJOR FACILITATOR SUPERFAMILY (MFS) PROFILE DOMAIN-CONTAINING PROTEIN"/>
    <property type="match status" value="1"/>
</dbReference>
<dbReference type="EMBL" id="CP061799">
    <property type="protein sequence ID" value="QTA78285.1"/>
    <property type="molecule type" value="Genomic_DNA"/>
</dbReference>
<evidence type="ECO:0000256" key="5">
    <source>
        <dbReference type="ARBA" id="ARBA00022989"/>
    </source>
</evidence>
<gene>
    <name evidence="9" type="ORF">dnl_05050</name>
</gene>
<dbReference type="GO" id="GO:0022857">
    <property type="term" value="F:transmembrane transporter activity"/>
    <property type="evidence" value="ECO:0007669"/>
    <property type="project" value="InterPro"/>
</dbReference>
<evidence type="ECO:0000256" key="1">
    <source>
        <dbReference type="ARBA" id="ARBA00004651"/>
    </source>
</evidence>
<dbReference type="CDD" id="cd07989">
    <property type="entry name" value="LPLAT_AGPAT-like"/>
    <property type="match status" value="1"/>
</dbReference>
<feature type="transmembrane region" description="Helical" evidence="7">
    <location>
        <begin position="63"/>
        <end position="86"/>
    </location>
</feature>
<protein>
    <submittedName>
        <fullName evidence="9">MFS transporter, phospholipid/glycerol acyltransferase domain-containing</fullName>
    </submittedName>
</protein>
<dbReference type="Pfam" id="PF01553">
    <property type="entry name" value="Acyltransferase"/>
    <property type="match status" value="1"/>
</dbReference>
<keyword evidence="9" id="KW-0808">Transferase</keyword>
<name>A0A975GEM4_9BACT</name>
<feature type="transmembrane region" description="Helical" evidence="7">
    <location>
        <begin position="232"/>
        <end position="250"/>
    </location>
</feature>
<accession>A0A975GEM4</accession>
<feature type="transmembrane region" description="Helical" evidence="7">
    <location>
        <begin position="270"/>
        <end position="290"/>
    </location>
</feature>
<keyword evidence="2" id="KW-0813">Transport</keyword>
<dbReference type="RefSeq" id="WP_207690168.1">
    <property type="nucleotide sequence ID" value="NZ_CP061799.1"/>
</dbReference>
<evidence type="ECO:0000256" key="3">
    <source>
        <dbReference type="ARBA" id="ARBA00022475"/>
    </source>
</evidence>
<dbReference type="KEGG" id="dli:dnl_05050"/>
<dbReference type="Proteomes" id="UP000663720">
    <property type="component" value="Chromosome"/>
</dbReference>